<evidence type="ECO:0000313" key="1">
    <source>
        <dbReference type="EMBL" id="MBE0384284.1"/>
    </source>
</evidence>
<sequence>MRRAMPFFIFIIFAGYVTSINAMPLNTLQMIGSHNSYKKTLNVGVKHKLNDLSPKLMARIDYGHSSIIKQLNSGVRHLEIDVLKDPNGDLYIKPWANTFATTPLFNELEKKQLATPGFKVMHIPDIDVQSHCLLFSGCLNTLKAWSEANPQHFPIVVMLNVKETRSNLILGTQPLKFTPKDYYLLDEVIQKSLPNLLFTPDDLRKTPLSLNQTVVKFGWPSTCALAGKFIFLFDGNTQQSALYKQNRPSLKGASMFAHYDENQPEAAFMIVNNPIRDFYKIQQLVLKGYMVRTRADANLSATNSQRTMQFNAAKNSGAQVISTDFIPGSPQQARFNYVVQFDEGHLVRTNPFINNQL</sequence>
<proteinExistence type="predicted"/>
<comment type="caution">
    <text evidence="1">The sequence shown here is derived from an EMBL/GenBank/DDBJ whole genome shotgun (WGS) entry which is preliminary data.</text>
</comment>
<dbReference type="EMBL" id="AQGW01000025">
    <property type="protein sequence ID" value="MBE0384284.1"/>
    <property type="molecule type" value="Genomic_DNA"/>
</dbReference>
<accession>A0ABR9EYA5</accession>
<dbReference type="InterPro" id="IPR017946">
    <property type="entry name" value="PLC-like_Pdiesterase_TIM-brl"/>
</dbReference>
<dbReference type="SUPFAM" id="SSF51695">
    <property type="entry name" value="PLC-like phosphodiesterases"/>
    <property type="match status" value="1"/>
</dbReference>
<evidence type="ECO:0000313" key="2">
    <source>
        <dbReference type="Proteomes" id="UP000615003"/>
    </source>
</evidence>
<reference evidence="1 2" key="1">
    <citation type="submission" date="2015-06" db="EMBL/GenBank/DDBJ databases">
        <title>Genome sequence of Pseudoalteromonas carrageenovora.</title>
        <authorList>
            <person name="Xie B.-B."/>
            <person name="Rong J.-C."/>
            <person name="Qin Q.-L."/>
            <person name="Zhang Y.-Z."/>
        </authorList>
    </citation>
    <scope>NUCLEOTIDE SEQUENCE [LARGE SCALE GENOMIC DNA]</scope>
    <source>
        <strain evidence="1 2">IAM 12662</strain>
    </source>
</reference>
<protein>
    <recommendedName>
        <fullName evidence="3">Calcium-dependent phosphoinositide phospholipase C</fullName>
    </recommendedName>
</protein>
<gene>
    <name evidence="1" type="ORF">PCARR_b0238</name>
</gene>
<name>A0ABR9EYA5_PSEVC</name>
<keyword evidence="2" id="KW-1185">Reference proteome</keyword>
<organism evidence="1 2">
    <name type="scientific">Pseudoalteromonas carrageenovora IAM 12662</name>
    <dbReference type="NCBI Taxonomy" id="1314868"/>
    <lineage>
        <taxon>Bacteria</taxon>
        <taxon>Pseudomonadati</taxon>
        <taxon>Pseudomonadota</taxon>
        <taxon>Gammaproteobacteria</taxon>
        <taxon>Alteromonadales</taxon>
        <taxon>Pseudoalteromonadaceae</taxon>
        <taxon>Pseudoalteromonas</taxon>
    </lineage>
</organism>
<evidence type="ECO:0008006" key="3">
    <source>
        <dbReference type="Google" id="ProtNLM"/>
    </source>
</evidence>
<dbReference type="Pfam" id="PF16670">
    <property type="entry name" value="PI-PLC-C1"/>
    <property type="match status" value="1"/>
</dbReference>
<dbReference type="Gene3D" id="3.20.20.190">
    <property type="entry name" value="Phosphatidylinositol (PI) phosphodiesterase"/>
    <property type="match status" value="1"/>
</dbReference>
<dbReference type="CDD" id="cd08589">
    <property type="entry name" value="PI-PLCc_SaPLC1_like"/>
    <property type="match status" value="1"/>
</dbReference>
<dbReference type="Proteomes" id="UP000615003">
    <property type="component" value="Unassembled WGS sequence"/>
</dbReference>
<dbReference type="InterPro" id="IPR032075">
    <property type="entry name" value="PI-PLC-C1"/>
</dbReference>